<evidence type="ECO:0000313" key="4">
    <source>
        <dbReference type="Proteomes" id="UP000291343"/>
    </source>
</evidence>
<dbReference type="OrthoDB" id="7665462at2759"/>
<reference evidence="3 4" key="1">
    <citation type="journal article" date="2017" name="Gigascience">
        <title>Genome sequence of the small brown planthopper, Laodelphax striatellus.</title>
        <authorList>
            <person name="Zhu J."/>
            <person name="Jiang F."/>
            <person name="Wang X."/>
            <person name="Yang P."/>
            <person name="Bao Y."/>
            <person name="Zhao W."/>
            <person name="Wang W."/>
            <person name="Lu H."/>
            <person name="Wang Q."/>
            <person name="Cui N."/>
            <person name="Li J."/>
            <person name="Chen X."/>
            <person name="Luo L."/>
            <person name="Yu J."/>
            <person name="Kang L."/>
            <person name="Cui F."/>
        </authorList>
    </citation>
    <scope>NUCLEOTIDE SEQUENCE [LARGE SCALE GENOMIC DNA]</scope>
    <source>
        <strain evidence="3">Lst14</strain>
    </source>
</reference>
<protein>
    <submittedName>
        <fullName evidence="3">Uncharacterized protein</fullName>
    </submittedName>
</protein>
<feature type="transmembrane region" description="Helical" evidence="2">
    <location>
        <begin position="45"/>
        <end position="63"/>
    </location>
</feature>
<gene>
    <name evidence="3" type="ORF">LSTR_LSTR008663</name>
</gene>
<organism evidence="3 4">
    <name type="scientific">Laodelphax striatellus</name>
    <name type="common">Small brown planthopper</name>
    <name type="synonym">Delphax striatella</name>
    <dbReference type="NCBI Taxonomy" id="195883"/>
    <lineage>
        <taxon>Eukaryota</taxon>
        <taxon>Metazoa</taxon>
        <taxon>Ecdysozoa</taxon>
        <taxon>Arthropoda</taxon>
        <taxon>Hexapoda</taxon>
        <taxon>Insecta</taxon>
        <taxon>Pterygota</taxon>
        <taxon>Neoptera</taxon>
        <taxon>Paraneoptera</taxon>
        <taxon>Hemiptera</taxon>
        <taxon>Auchenorrhyncha</taxon>
        <taxon>Fulgoroidea</taxon>
        <taxon>Delphacidae</taxon>
        <taxon>Criomorphinae</taxon>
        <taxon>Laodelphax</taxon>
    </lineage>
</organism>
<keyword evidence="2" id="KW-0812">Transmembrane</keyword>
<keyword evidence="2" id="KW-1133">Transmembrane helix</keyword>
<sequence>MPASGPVYQPTTVSYEQQNEWPSRPGSYLSQTVSNGLRGPRCIQWLLLAIGCFSVAAGIIMVVEGTVEFSDTQQTQLEDKDGNRRNVDEVSSVNVILTGIGGLLILTGILLLGAYIRLMRRSKGVWCFPSKEQRLARQLDTQTTNGQIMTLNPSTDLLVAAQYGPVSEITYQPPQVTEEEETRKLMANDNKECTEENERMLDSDPRIVLRPRNAEEA</sequence>
<dbReference type="InParanoid" id="A0A482X4K9"/>
<comment type="caution">
    <text evidence="3">The sequence shown here is derived from an EMBL/GenBank/DDBJ whole genome shotgun (WGS) entry which is preliminary data.</text>
</comment>
<feature type="region of interest" description="Disordered" evidence="1">
    <location>
        <begin position="192"/>
        <end position="217"/>
    </location>
</feature>
<evidence type="ECO:0000256" key="1">
    <source>
        <dbReference type="SAM" id="MobiDB-lite"/>
    </source>
</evidence>
<accession>A0A482X4K9</accession>
<keyword evidence="4" id="KW-1185">Reference proteome</keyword>
<dbReference type="AlphaFoldDB" id="A0A482X4K9"/>
<name>A0A482X4K9_LAOST</name>
<evidence type="ECO:0000256" key="2">
    <source>
        <dbReference type="SAM" id="Phobius"/>
    </source>
</evidence>
<dbReference type="EMBL" id="QKKF02017798">
    <property type="protein sequence ID" value="RZF40714.1"/>
    <property type="molecule type" value="Genomic_DNA"/>
</dbReference>
<proteinExistence type="predicted"/>
<keyword evidence="2" id="KW-0472">Membrane</keyword>
<feature type="transmembrane region" description="Helical" evidence="2">
    <location>
        <begin position="95"/>
        <end position="116"/>
    </location>
</feature>
<dbReference type="Proteomes" id="UP000291343">
    <property type="component" value="Unassembled WGS sequence"/>
</dbReference>
<evidence type="ECO:0000313" key="3">
    <source>
        <dbReference type="EMBL" id="RZF40714.1"/>
    </source>
</evidence>
<dbReference type="STRING" id="195883.A0A482X4K9"/>